<dbReference type="EMBL" id="SMAN01000017">
    <property type="protein sequence ID" value="TCT19660.1"/>
    <property type="molecule type" value="Genomic_DNA"/>
</dbReference>
<dbReference type="RefSeq" id="WP_132372408.1">
    <property type="nucleotide sequence ID" value="NZ_SMAN01000017.1"/>
</dbReference>
<name>A0A4R3MTA2_9BACI</name>
<evidence type="ECO:0000313" key="11">
    <source>
        <dbReference type="Proteomes" id="UP000294650"/>
    </source>
</evidence>
<evidence type="ECO:0000256" key="2">
    <source>
        <dbReference type="ARBA" id="ARBA00011738"/>
    </source>
</evidence>
<dbReference type="InterPro" id="IPR017484">
    <property type="entry name" value="Kynurenine_formamidase_bac"/>
</dbReference>
<keyword evidence="11" id="KW-1185">Reference proteome</keyword>
<feature type="binding site" evidence="9">
    <location>
        <position position="52"/>
    </location>
    <ligand>
        <name>Zn(2+)</name>
        <dbReference type="ChEBI" id="CHEBI:29105"/>
        <label>1</label>
    </ligand>
</feature>
<dbReference type="InterPro" id="IPR007325">
    <property type="entry name" value="KFase/CYL"/>
</dbReference>
<dbReference type="InterPro" id="IPR037175">
    <property type="entry name" value="KFase_sf"/>
</dbReference>
<evidence type="ECO:0000256" key="9">
    <source>
        <dbReference type="HAMAP-Rule" id="MF_01969"/>
    </source>
</evidence>
<dbReference type="Proteomes" id="UP000294650">
    <property type="component" value="Unassembled WGS sequence"/>
</dbReference>
<keyword evidence="5 9" id="KW-0862">Zinc</keyword>
<reference evidence="10 11" key="1">
    <citation type="submission" date="2019-03" db="EMBL/GenBank/DDBJ databases">
        <title>Genomic Encyclopedia of Type Strains, Phase IV (KMG-IV): sequencing the most valuable type-strain genomes for metagenomic binning, comparative biology and taxonomic classification.</title>
        <authorList>
            <person name="Goeker M."/>
        </authorList>
    </citation>
    <scope>NUCLEOTIDE SEQUENCE [LARGE SCALE GENOMIC DNA]</scope>
    <source>
        <strain evidence="10 11">DSM 25894</strain>
    </source>
</reference>
<dbReference type="EC" id="3.5.1.9" evidence="9"/>
<feature type="binding site" evidence="9">
    <location>
        <position position="54"/>
    </location>
    <ligand>
        <name>Zn(2+)</name>
        <dbReference type="ChEBI" id="CHEBI:29105"/>
        <label>1</label>
    </ligand>
</feature>
<feature type="binding site" evidence="9">
    <location>
        <position position="159"/>
    </location>
    <ligand>
        <name>Zn(2+)</name>
        <dbReference type="ChEBI" id="CHEBI:29105"/>
        <label>2</label>
    </ligand>
</feature>
<feature type="binding site" evidence="9">
    <location>
        <position position="48"/>
    </location>
    <ligand>
        <name>Zn(2+)</name>
        <dbReference type="ChEBI" id="CHEBI:29105"/>
        <label>1</label>
    </ligand>
</feature>
<comment type="similarity">
    <text evidence="9">Belongs to the Cyclase 1 superfamily. KynB family.</text>
</comment>
<gene>
    <name evidence="9" type="primary">kynB</name>
    <name evidence="10" type="ORF">EDD68_11754</name>
</gene>
<dbReference type="NCBIfam" id="TIGR03035">
    <property type="entry name" value="trp_arylform"/>
    <property type="match status" value="1"/>
</dbReference>
<comment type="catalytic activity">
    <reaction evidence="7 9">
        <text>N-formyl-L-kynurenine + H2O = L-kynurenine + formate + H(+)</text>
        <dbReference type="Rhea" id="RHEA:13009"/>
        <dbReference type="ChEBI" id="CHEBI:15377"/>
        <dbReference type="ChEBI" id="CHEBI:15378"/>
        <dbReference type="ChEBI" id="CHEBI:15740"/>
        <dbReference type="ChEBI" id="CHEBI:57959"/>
        <dbReference type="ChEBI" id="CHEBI:58629"/>
        <dbReference type="EC" id="3.5.1.9"/>
    </reaction>
</comment>
<organism evidence="10 11">
    <name type="scientific">Melghiribacillus thermohalophilus</name>
    <dbReference type="NCBI Taxonomy" id="1324956"/>
    <lineage>
        <taxon>Bacteria</taxon>
        <taxon>Bacillati</taxon>
        <taxon>Bacillota</taxon>
        <taxon>Bacilli</taxon>
        <taxon>Bacillales</taxon>
        <taxon>Bacillaceae</taxon>
        <taxon>Melghiribacillus</taxon>
    </lineage>
</organism>
<evidence type="ECO:0000313" key="10">
    <source>
        <dbReference type="EMBL" id="TCT19660.1"/>
    </source>
</evidence>
<proteinExistence type="inferred from homology"/>
<evidence type="ECO:0000256" key="8">
    <source>
        <dbReference type="ARBA" id="ARBA00060547"/>
    </source>
</evidence>
<dbReference type="Pfam" id="PF04199">
    <property type="entry name" value="Cyclase"/>
    <property type="match status" value="1"/>
</dbReference>
<feature type="binding site" evidence="9">
    <location>
        <position position="171"/>
    </location>
    <ligand>
        <name>Zn(2+)</name>
        <dbReference type="ChEBI" id="CHEBI:29105"/>
        <label>1</label>
    </ligand>
</feature>
<keyword evidence="3 9" id="KW-0479">Metal-binding</keyword>
<comment type="subunit">
    <text evidence="2 9">Homodimer.</text>
</comment>
<dbReference type="PANTHER" id="PTHR31118">
    <property type="entry name" value="CYCLASE-LIKE PROTEIN 2"/>
    <property type="match status" value="1"/>
</dbReference>
<dbReference type="GO" id="GO:0004061">
    <property type="term" value="F:arylformamidase activity"/>
    <property type="evidence" value="ECO:0007669"/>
    <property type="project" value="UniProtKB-UniRule"/>
</dbReference>
<evidence type="ECO:0000256" key="1">
    <source>
        <dbReference type="ARBA" id="ARBA00002204"/>
    </source>
</evidence>
<feature type="binding site" evidence="9">
    <location>
        <position position="54"/>
    </location>
    <ligand>
        <name>Zn(2+)</name>
        <dbReference type="ChEBI" id="CHEBI:29105"/>
        <label>2</label>
    </ligand>
</feature>
<feature type="active site" description="Proton donor/acceptor" evidence="9">
    <location>
        <position position="58"/>
    </location>
</feature>
<evidence type="ECO:0000256" key="4">
    <source>
        <dbReference type="ARBA" id="ARBA00022801"/>
    </source>
</evidence>
<dbReference type="GO" id="GO:0008270">
    <property type="term" value="F:zinc ion binding"/>
    <property type="evidence" value="ECO:0007669"/>
    <property type="project" value="UniProtKB-UniRule"/>
</dbReference>
<dbReference type="FunFam" id="3.50.30.50:FF:000001">
    <property type="entry name" value="Kynurenine formamidase"/>
    <property type="match status" value="1"/>
</dbReference>
<dbReference type="PANTHER" id="PTHR31118:SF32">
    <property type="entry name" value="KYNURENINE FORMAMIDASE"/>
    <property type="match status" value="1"/>
</dbReference>
<dbReference type="HAMAP" id="MF_01969">
    <property type="entry name" value="KynB"/>
    <property type="match status" value="1"/>
</dbReference>
<dbReference type="GO" id="GO:0004328">
    <property type="term" value="F:formamidase activity"/>
    <property type="evidence" value="ECO:0007669"/>
    <property type="project" value="InterPro"/>
</dbReference>
<dbReference type="GO" id="GO:0019441">
    <property type="term" value="P:L-tryptophan catabolic process to kynurenine"/>
    <property type="evidence" value="ECO:0007669"/>
    <property type="project" value="UniProtKB-UniRule"/>
</dbReference>
<evidence type="ECO:0000256" key="6">
    <source>
        <dbReference type="ARBA" id="ARBA00023079"/>
    </source>
</evidence>
<dbReference type="UniPathway" id="UPA00333">
    <property type="reaction ID" value="UER00454"/>
</dbReference>
<comment type="caution">
    <text evidence="10">The sequence shown here is derived from an EMBL/GenBank/DDBJ whole genome shotgun (WGS) entry which is preliminary data.</text>
</comment>
<evidence type="ECO:0000256" key="3">
    <source>
        <dbReference type="ARBA" id="ARBA00022723"/>
    </source>
</evidence>
<sequence length="211" mass="23031">MTKWIDISQPLHHGIAHWPGDTPFSYEISFSKEQTGSVNIGRITTSLHTGTHVDAPLHFDPEGASIDELDINQFIGKARLIDVSHCKRIGANELKDVDFLGADHILLRTSAHPDPDRFPEEIPSLVPDLAPFLQEHGIHLVGVDVPSVDPLDSKEMAAHHALNRHGIAILENLVLDHLGPGDYELIALPLPIRGADGSPVRAIVKPIDLEG</sequence>
<comment type="cofactor">
    <cofactor evidence="9">
        <name>Zn(2+)</name>
        <dbReference type="ChEBI" id="CHEBI:29105"/>
    </cofactor>
    <text evidence="9">Binds 2 zinc ions per subunit.</text>
</comment>
<comment type="function">
    <text evidence="1 9">Catalyzes the hydrolysis of N-formyl-L-kynurenine to L-kynurenine, the second step in the kynurenine pathway of tryptophan degradation.</text>
</comment>
<keyword evidence="6 9" id="KW-0823">Tryptophan catabolism</keyword>
<dbReference type="AlphaFoldDB" id="A0A4R3MTA2"/>
<keyword evidence="4 9" id="KW-0378">Hydrolase</keyword>
<evidence type="ECO:0000256" key="7">
    <source>
        <dbReference type="ARBA" id="ARBA00048496"/>
    </source>
</evidence>
<protein>
    <recommendedName>
        <fullName evidence="9">Kynurenine formamidase</fullName>
        <shortName evidence="9">KFA</shortName>
        <shortName evidence="9">KFase</shortName>
        <ecNumber evidence="9">3.5.1.9</ecNumber>
    </recommendedName>
    <alternativeName>
        <fullName evidence="9">Arylformamidase</fullName>
    </alternativeName>
    <alternativeName>
        <fullName evidence="9">N-formylkynurenine formamidase</fullName>
        <shortName evidence="9">FKF</shortName>
    </alternativeName>
</protein>
<comment type="pathway">
    <text evidence="8 9">Amino-acid degradation; L-tryptophan degradation via kynurenine pathway; L-kynurenine from L-tryptophan: step 2/2.</text>
</comment>
<dbReference type="OrthoDB" id="9796085at2"/>
<dbReference type="Gene3D" id="3.50.30.50">
    <property type="entry name" value="Putative cyclase"/>
    <property type="match status" value="1"/>
</dbReference>
<evidence type="ECO:0000256" key="5">
    <source>
        <dbReference type="ARBA" id="ARBA00022833"/>
    </source>
</evidence>
<feature type="binding site" evidence="9">
    <location>
        <position position="171"/>
    </location>
    <ligand>
        <name>Zn(2+)</name>
        <dbReference type="ChEBI" id="CHEBI:29105"/>
        <label>2</label>
    </ligand>
</feature>
<feature type="binding site" evidence="9">
    <location>
        <position position="18"/>
    </location>
    <ligand>
        <name>substrate</name>
    </ligand>
</feature>
<accession>A0A4R3MTA2</accession>
<dbReference type="SUPFAM" id="SSF102198">
    <property type="entry name" value="Putative cyclase"/>
    <property type="match status" value="1"/>
</dbReference>